<dbReference type="NCBIfam" id="TIGR00299">
    <property type="entry name" value="nickel pincer cofactor biosynthesis protein LarC"/>
    <property type="match status" value="1"/>
</dbReference>
<organism evidence="3 4">
    <name type="scientific">Methanothrix harundinacea (strain 6Ac)</name>
    <name type="common">Methanosaeta harundinacea</name>
    <dbReference type="NCBI Taxonomy" id="1110509"/>
    <lineage>
        <taxon>Archaea</taxon>
        <taxon>Methanobacteriati</taxon>
        <taxon>Methanobacteriota</taxon>
        <taxon>Stenosarchaea group</taxon>
        <taxon>Methanomicrobia</taxon>
        <taxon>Methanotrichales</taxon>
        <taxon>Methanotrichaceae</taxon>
        <taxon>Methanothrix</taxon>
    </lineage>
</organism>
<dbReference type="Gene3D" id="3.30.70.1380">
    <property type="entry name" value="Transcriptional regulatory protein pf0864 domain like"/>
    <property type="match status" value="1"/>
</dbReference>
<dbReference type="OrthoDB" id="10691at2157"/>
<dbReference type="HAMAP" id="MF_01074">
    <property type="entry name" value="LarC"/>
    <property type="match status" value="1"/>
</dbReference>
<dbReference type="EMBL" id="CP003117">
    <property type="protein sequence ID" value="AET64642.1"/>
    <property type="molecule type" value="Genomic_DNA"/>
</dbReference>
<dbReference type="GO" id="GO:0016829">
    <property type="term" value="F:lyase activity"/>
    <property type="evidence" value="ECO:0007669"/>
    <property type="project" value="UniProtKB-UniRule"/>
</dbReference>
<keyword evidence="4" id="KW-1185">Reference proteome</keyword>
<dbReference type="HOGENOM" id="CLU_028523_2_1_2"/>
<dbReference type="PANTHER" id="PTHR36566:SF1">
    <property type="entry name" value="PYRIDINIUM-3,5-BISTHIOCARBOXYLIC ACID MONONUCLEOTIDE NICKEL INSERTION PROTEIN"/>
    <property type="match status" value="1"/>
</dbReference>
<dbReference type="AlphaFoldDB" id="G7WNF1"/>
<reference evidence="3 4" key="1">
    <citation type="journal article" date="2012" name="PLoS ONE">
        <title>The genome characteristics and predicted function of methyl-group oxidation pathway in the obligate aceticlastic methanogens, Methanosaeta spp.</title>
        <authorList>
            <person name="Zhu J."/>
            <person name="Zheng H."/>
            <person name="Ai G."/>
            <person name="Zhang G."/>
            <person name="Liu D."/>
            <person name="Liu X."/>
            <person name="Dong X."/>
        </authorList>
    </citation>
    <scope>NUCLEOTIDE SEQUENCE [LARGE SCALE GENOMIC DNA]</scope>
    <source>
        <strain evidence="3 4">6Ac</strain>
    </source>
</reference>
<name>G7WNF1_METH6</name>
<proteinExistence type="inferred from homology"/>
<comment type="similarity">
    <text evidence="2">Belongs to the LarC family.</text>
</comment>
<evidence type="ECO:0000313" key="4">
    <source>
        <dbReference type="Proteomes" id="UP000005877"/>
    </source>
</evidence>
<sequence length="413" mass="43868">MRLLLFDPSSGASGDMIMASLLDLGADPDAVRKAVESVGCTLEISRAEKHHISAARVRIHAGGKRYRTLAEARSVLAAAALAPQARDRSMKIMEILAEAEGRVHGVSGEEVRFHEIGALDALADIAGSAAAWESLGADRVVVLPISVGSGTVVAAHGRLPVPAPATLEILKGSALLWRGGPVEGELLTPTGAAILAAFADEAAAEYPLIRAGASGYGAGSKDLAVPNLLRTVIGEPAAPKGPGESHPHPHHDRVVQLETNVDDVTGEVLGGLLEILMEAGALDVTIVPALMKKGRPASLIQVLAKKEEAERLARIVMKETGSLGVRVFPSLHRFVAEREEREVGFEIEGRPFRVRLKVSLIDGEILRIKAEHDDCRRIARESGLPLREVARRAEEAAWEELGRPPAPAHPSRP</sequence>
<dbReference type="GeneID" id="12510447"/>
<dbReference type="KEGG" id="mhi:Mhar_1278"/>
<dbReference type="PATRIC" id="fig|1110509.7.peg.1418"/>
<accession>G7WNF1</accession>
<dbReference type="Pfam" id="PF01969">
    <property type="entry name" value="Ni_insertion"/>
    <property type="match status" value="1"/>
</dbReference>
<dbReference type="GO" id="GO:0016151">
    <property type="term" value="F:nickel cation binding"/>
    <property type="evidence" value="ECO:0007669"/>
    <property type="project" value="UniProtKB-UniRule"/>
</dbReference>
<keyword evidence="1 2" id="KW-0533">Nickel</keyword>
<dbReference type="RefSeq" id="WP_014586827.1">
    <property type="nucleotide sequence ID" value="NC_017527.1"/>
</dbReference>
<gene>
    <name evidence="3" type="ordered locus">Mhar_1278</name>
</gene>
<dbReference type="Proteomes" id="UP000005877">
    <property type="component" value="Chromosome"/>
</dbReference>
<dbReference type="Gene3D" id="3.10.20.300">
    <property type="entry name" value="mk0293 like domain"/>
    <property type="match status" value="1"/>
</dbReference>
<evidence type="ECO:0000256" key="1">
    <source>
        <dbReference type="ARBA" id="ARBA00022596"/>
    </source>
</evidence>
<dbReference type="PANTHER" id="PTHR36566">
    <property type="entry name" value="NICKEL INSERTION PROTEIN-RELATED"/>
    <property type="match status" value="1"/>
</dbReference>
<dbReference type="STRING" id="1110509.Mhar_1278"/>
<dbReference type="InterPro" id="IPR002822">
    <property type="entry name" value="Ni_insertion"/>
</dbReference>
<evidence type="ECO:0000256" key="2">
    <source>
        <dbReference type="HAMAP-Rule" id="MF_01074"/>
    </source>
</evidence>
<keyword evidence="2" id="KW-0456">Lyase</keyword>
<protein>
    <recommendedName>
        <fullName evidence="2">Putative nickel insertion protein</fullName>
    </recommendedName>
</protein>
<evidence type="ECO:0000313" key="3">
    <source>
        <dbReference type="EMBL" id="AET64642.1"/>
    </source>
</evidence>